<evidence type="ECO:0000313" key="3">
    <source>
        <dbReference type="Proteomes" id="UP000659654"/>
    </source>
</evidence>
<comment type="caution">
    <text evidence="2">The sequence shown here is derived from an EMBL/GenBank/DDBJ whole genome shotgun (WGS) entry which is preliminary data.</text>
</comment>
<evidence type="ECO:0000256" key="1">
    <source>
        <dbReference type="SAM" id="MobiDB-lite"/>
    </source>
</evidence>
<dbReference type="AlphaFoldDB" id="A0A7I8X9Z1"/>
<protein>
    <submittedName>
        <fullName evidence="2">(pine wood nematode) hypothetical protein</fullName>
    </submittedName>
</protein>
<dbReference type="EMBL" id="CAJFDI010000006">
    <property type="protein sequence ID" value="CAD5235516.1"/>
    <property type="molecule type" value="Genomic_DNA"/>
</dbReference>
<sequence>MYIANLHLPSNITHHVQDFFIINFTPPSCHFDIRWTESKSAVGCGLRRFLNFRDMGVALGRWFGLGQLVDQSLREFRQFRQLHGPLQQCSRNFVECFQLYAHLSSNSNWLTCISATDQLPNCSWIICKALLFNYFSPVSIAAFIPNLHHETPSDSTHPLSPPSIGHVRPANASPTRTADTADTVMLLASCRTLDAPSPSITIDSLPVSTCRPRNAVLPRLLLAVILFCRFWVLCQRRMTCIQGKQPNIHPNQTNMKLISSILLLLLVIIQFSQTEARPQIIGGFADAATSGTIVSPWGGGLGGGWSNPYGSYTNSYNSGYRYSNAAGFL</sequence>
<gene>
    <name evidence="2" type="ORF">BXYJ_LOCUS15607</name>
</gene>
<keyword evidence="3" id="KW-1185">Reference proteome</keyword>
<evidence type="ECO:0000313" key="2">
    <source>
        <dbReference type="EMBL" id="CAD5235516.1"/>
    </source>
</evidence>
<feature type="region of interest" description="Disordered" evidence="1">
    <location>
        <begin position="153"/>
        <end position="176"/>
    </location>
</feature>
<organism evidence="2 3">
    <name type="scientific">Bursaphelenchus xylophilus</name>
    <name type="common">Pinewood nematode worm</name>
    <name type="synonym">Aphelenchoides xylophilus</name>
    <dbReference type="NCBI Taxonomy" id="6326"/>
    <lineage>
        <taxon>Eukaryota</taxon>
        <taxon>Metazoa</taxon>
        <taxon>Ecdysozoa</taxon>
        <taxon>Nematoda</taxon>
        <taxon>Chromadorea</taxon>
        <taxon>Rhabditida</taxon>
        <taxon>Tylenchina</taxon>
        <taxon>Tylenchomorpha</taxon>
        <taxon>Aphelenchoidea</taxon>
        <taxon>Aphelenchoididae</taxon>
        <taxon>Bursaphelenchus</taxon>
    </lineage>
</organism>
<proteinExistence type="predicted"/>
<name>A0A7I8X9Z1_BURXY</name>
<dbReference type="EMBL" id="CAJFCV020000006">
    <property type="protein sequence ID" value="CAG9131949.1"/>
    <property type="molecule type" value="Genomic_DNA"/>
</dbReference>
<dbReference type="Proteomes" id="UP000659654">
    <property type="component" value="Unassembled WGS sequence"/>
</dbReference>
<accession>A0A7I8X9Z1</accession>
<dbReference type="Proteomes" id="UP000582659">
    <property type="component" value="Unassembled WGS sequence"/>
</dbReference>
<reference evidence="2" key="1">
    <citation type="submission" date="2020-09" db="EMBL/GenBank/DDBJ databases">
        <authorList>
            <person name="Kikuchi T."/>
        </authorList>
    </citation>
    <scope>NUCLEOTIDE SEQUENCE</scope>
    <source>
        <strain evidence="2">Ka4C1</strain>
    </source>
</reference>